<feature type="transmembrane region" description="Helical" evidence="1">
    <location>
        <begin position="41"/>
        <end position="59"/>
    </location>
</feature>
<evidence type="ECO:0000256" key="1">
    <source>
        <dbReference type="SAM" id="Phobius"/>
    </source>
</evidence>
<keyword evidence="3" id="KW-1185">Reference proteome</keyword>
<keyword evidence="1" id="KW-1133">Transmembrane helix</keyword>
<dbReference type="Proteomes" id="UP000618943">
    <property type="component" value="Unassembled WGS sequence"/>
</dbReference>
<protein>
    <submittedName>
        <fullName evidence="2">Uncharacterized protein</fullName>
    </submittedName>
</protein>
<proteinExistence type="predicted"/>
<feature type="transmembrane region" description="Helical" evidence="1">
    <location>
        <begin position="80"/>
        <end position="97"/>
    </location>
</feature>
<dbReference type="EMBL" id="JAEOAH010000054">
    <property type="protein sequence ID" value="MBK3497200.1"/>
    <property type="molecule type" value="Genomic_DNA"/>
</dbReference>
<gene>
    <name evidence="2" type="ORF">JFL43_20690</name>
</gene>
<feature type="transmembrane region" description="Helical" evidence="1">
    <location>
        <begin position="7"/>
        <end position="26"/>
    </location>
</feature>
<dbReference type="RefSeq" id="WP_200750504.1">
    <property type="nucleotide sequence ID" value="NZ_JAEOAH010000054.1"/>
</dbReference>
<evidence type="ECO:0000313" key="3">
    <source>
        <dbReference type="Proteomes" id="UP000618943"/>
    </source>
</evidence>
<accession>A0ABS1HCQ7</accession>
<reference evidence="2 3" key="1">
    <citation type="submission" date="2020-12" db="EMBL/GenBank/DDBJ databases">
        <title>YIM B01967 draft genome.</title>
        <authorList>
            <person name="Yan X."/>
        </authorList>
    </citation>
    <scope>NUCLEOTIDE SEQUENCE [LARGE SCALE GENOMIC DNA]</scope>
    <source>
        <strain evidence="2 3">YIM B01967</strain>
    </source>
</reference>
<name>A0ABS1HCQ7_9BACL</name>
<evidence type="ECO:0000313" key="2">
    <source>
        <dbReference type="EMBL" id="MBK3497200.1"/>
    </source>
</evidence>
<comment type="caution">
    <text evidence="2">The sequence shown here is derived from an EMBL/GenBank/DDBJ whole genome shotgun (WGS) entry which is preliminary data.</text>
</comment>
<organism evidence="2 3">
    <name type="scientific">Viridibacillus soli</name>
    <dbReference type="NCBI Taxonomy" id="2798301"/>
    <lineage>
        <taxon>Bacteria</taxon>
        <taxon>Bacillati</taxon>
        <taxon>Bacillota</taxon>
        <taxon>Bacilli</taxon>
        <taxon>Bacillales</taxon>
        <taxon>Caryophanaceae</taxon>
        <taxon>Viridibacillus</taxon>
    </lineage>
</organism>
<keyword evidence="1" id="KW-0472">Membrane</keyword>
<sequence length="98" mass="11049">MTRNKNSIWFLSSYGIALILLLYFGLNGLIVNTLSDVFPNARFIIILALIIIVAWSIGLGVRQYLNGFTKDTRNKIKKSFLGITVLSWIIVLILFSVT</sequence>
<keyword evidence="1" id="KW-0812">Transmembrane</keyword>